<name>A0A1G6KY40_9GAMM</name>
<sequence>MLNLTQPVLAKDGSIFDNTFQQISEEGQLPQGDVVLTVEQLDQLPNVTGKKALFLTAEDSPETTDFPLDQLDAIFIDFAGFGDGRGYSFAALLRRQGYQGELRAVGDVFKDVLNYLKRSGFDSFVIKEGKDIQEAAAGLNDFTHPYQASTAVREASYQTSR</sequence>
<gene>
    <name evidence="1" type="ORF">SAMN05421749_104228</name>
</gene>
<dbReference type="Proteomes" id="UP000242317">
    <property type="component" value="Unassembled WGS sequence"/>
</dbReference>
<dbReference type="InterPro" id="IPR008318">
    <property type="entry name" value="UCP030820"/>
</dbReference>
<dbReference type="OrthoDB" id="9800421at2"/>
<protein>
    <submittedName>
        <fullName evidence="1">Uncharacterized conserved protein, DUF934 family</fullName>
    </submittedName>
</protein>
<dbReference type="AlphaFoldDB" id="A0A1G6KY40"/>
<organism evidence="1 2">
    <name type="scientific">Acinetobacter marinus</name>
    <dbReference type="NCBI Taxonomy" id="281375"/>
    <lineage>
        <taxon>Bacteria</taxon>
        <taxon>Pseudomonadati</taxon>
        <taxon>Pseudomonadota</taxon>
        <taxon>Gammaproteobacteria</taxon>
        <taxon>Moraxellales</taxon>
        <taxon>Moraxellaceae</taxon>
        <taxon>Acinetobacter</taxon>
    </lineage>
</organism>
<dbReference type="EMBL" id="FMYK01000004">
    <property type="protein sequence ID" value="SDC35833.1"/>
    <property type="molecule type" value="Genomic_DNA"/>
</dbReference>
<reference evidence="2" key="1">
    <citation type="submission" date="2016-09" db="EMBL/GenBank/DDBJ databases">
        <authorList>
            <person name="Varghese N."/>
            <person name="Submissions S."/>
        </authorList>
    </citation>
    <scope>NUCLEOTIDE SEQUENCE [LARGE SCALE GENOMIC DNA]</scope>
    <source>
        <strain evidence="2">ANC 3699</strain>
    </source>
</reference>
<dbReference type="Pfam" id="PF06073">
    <property type="entry name" value="DUF934"/>
    <property type="match status" value="1"/>
</dbReference>
<dbReference type="RefSeq" id="WP_092619389.1">
    <property type="nucleotide sequence ID" value="NZ_FMYK01000004.1"/>
</dbReference>
<evidence type="ECO:0000313" key="2">
    <source>
        <dbReference type="Proteomes" id="UP000242317"/>
    </source>
</evidence>
<dbReference type="PIRSF" id="PIRSF030820">
    <property type="entry name" value="UCP030820"/>
    <property type="match status" value="1"/>
</dbReference>
<proteinExistence type="predicted"/>
<keyword evidence="2" id="KW-1185">Reference proteome</keyword>
<evidence type="ECO:0000313" key="1">
    <source>
        <dbReference type="EMBL" id="SDC35833.1"/>
    </source>
</evidence>
<accession>A0A1G6KY40</accession>